<dbReference type="OrthoDB" id="384607at2"/>
<feature type="transmembrane region" description="Helical" evidence="1">
    <location>
        <begin position="7"/>
        <end position="25"/>
    </location>
</feature>
<evidence type="ECO:0000313" key="3">
    <source>
        <dbReference type="Proteomes" id="UP000289841"/>
    </source>
</evidence>
<feature type="transmembrane region" description="Helical" evidence="1">
    <location>
        <begin position="119"/>
        <end position="139"/>
    </location>
</feature>
<keyword evidence="3" id="KW-1185">Reference proteome</keyword>
<evidence type="ECO:0000256" key="1">
    <source>
        <dbReference type="SAM" id="Phobius"/>
    </source>
</evidence>
<accession>A0A449BE80</accession>
<name>A0A449BE80_HAPAX</name>
<dbReference type="EMBL" id="LR215048">
    <property type="protein sequence ID" value="VEU80763.1"/>
    <property type="molecule type" value="Genomic_DNA"/>
</dbReference>
<dbReference type="RefSeq" id="WP_026390799.1">
    <property type="nucleotide sequence ID" value="NZ_LR215048.1"/>
</dbReference>
<feature type="transmembrane region" description="Helical" evidence="1">
    <location>
        <begin position="224"/>
        <end position="248"/>
    </location>
</feature>
<proteinExistence type="predicted"/>
<sequence length="301" mass="32992">MKKRNRVFELVLTAVLGAIILFMSLVPQIGFITILPGVSITLVHIPVLIGVFLLSLKSSIILGFFFGLGSLFAALLSAKSAFDMAFVFPWISILPRILFAVIAFYIAKGFKKLMNVKNGKFILFGIVSIVTALSLFFGIKETVKKVVYNDYNVEVQNYNALVNNPDSTEEDINLSKITMDDLKISSDDNYKKVNNIVTPISIVVIVGLVGLYFVITMKKNGKHIYIPSVFILATIAHTVLVIGSVALFKPSAFEETFGNNQSVIAILYLIAMANGLIEAIFGALIGTPITIATKDSLEREE</sequence>
<keyword evidence="1" id="KW-0472">Membrane</keyword>
<feature type="transmembrane region" description="Helical" evidence="1">
    <location>
        <begin position="196"/>
        <end position="215"/>
    </location>
</feature>
<dbReference type="KEGG" id="aaxa:NCTC10138_01145"/>
<keyword evidence="1" id="KW-1133">Transmembrane helix</keyword>
<feature type="transmembrane region" description="Helical" evidence="1">
    <location>
        <begin position="263"/>
        <end position="285"/>
    </location>
</feature>
<gene>
    <name evidence="2" type="primary">panT</name>
    <name evidence="2" type="ORF">NCTC10138_01145</name>
</gene>
<reference evidence="2 3" key="1">
    <citation type="submission" date="2019-01" db="EMBL/GenBank/DDBJ databases">
        <authorList>
            <consortium name="Pathogen Informatics"/>
        </authorList>
    </citation>
    <scope>NUCLEOTIDE SEQUENCE [LARGE SCALE GENOMIC DNA]</scope>
    <source>
        <strain evidence="2 3">NCTC10138</strain>
    </source>
</reference>
<dbReference type="Gene3D" id="1.10.1760.20">
    <property type="match status" value="2"/>
</dbReference>
<evidence type="ECO:0000313" key="2">
    <source>
        <dbReference type="EMBL" id="VEU80763.1"/>
    </source>
</evidence>
<dbReference type="InterPro" id="IPR024529">
    <property type="entry name" value="ECF_trnsprt_substrate-spec"/>
</dbReference>
<organism evidence="2 3">
    <name type="scientific">Haploplasma axanthum</name>
    <name type="common">Acholeplasma axanthum</name>
    <dbReference type="NCBI Taxonomy" id="29552"/>
    <lineage>
        <taxon>Bacteria</taxon>
        <taxon>Bacillati</taxon>
        <taxon>Mycoplasmatota</taxon>
        <taxon>Mollicutes</taxon>
        <taxon>Acholeplasmatales</taxon>
        <taxon>Acholeplasmataceae</taxon>
        <taxon>Haploplasma</taxon>
    </lineage>
</organism>
<protein>
    <submittedName>
        <fullName evidence="2">Pantothenic acid ECF transporter S component PanT</fullName>
    </submittedName>
</protein>
<keyword evidence="1" id="KW-0812">Transmembrane</keyword>
<dbReference type="AlphaFoldDB" id="A0A449BE80"/>
<feature type="transmembrane region" description="Helical" evidence="1">
    <location>
        <begin position="31"/>
        <end position="53"/>
    </location>
</feature>
<feature type="transmembrane region" description="Helical" evidence="1">
    <location>
        <begin position="84"/>
        <end position="107"/>
    </location>
</feature>
<dbReference type="Pfam" id="PF12822">
    <property type="entry name" value="ECF_trnsprt"/>
    <property type="match status" value="1"/>
</dbReference>
<feature type="transmembrane region" description="Helical" evidence="1">
    <location>
        <begin position="60"/>
        <end position="78"/>
    </location>
</feature>
<dbReference type="GO" id="GO:0022857">
    <property type="term" value="F:transmembrane transporter activity"/>
    <property type="evidence" value="ECO:0007669"/>
    <property type="project" value="InterPro"/>
</dbReference>
<dbReference type="STRING" id="1278311.GCA_000428705_01353"/>
<dbReference type="Proteomes" id="UP000289841">
    <property type="component" value="Chromosome"/>
</dbReference>